<dbReference type="Pfam" id="PF04655">
    <property type="entry name" value="APH_6_hur"/>
    <property type="match status" value="1"/>
</dbReference>
<dbReference type="RefSeq" id="WP_386049976.1">
    <property type="nucleotide sequence ID" value="NZ_JBHTKH010000001.1"/>
</dbReference>
<evidence type="ECO:0000313" key="1">
    <source>
        <dbReference type="EMBL" id="MFD1052790.1"/>
    </source>
</evidence>
<dbReference type="Proteomes" id="UP001597046">
    <property type="component" value="Unassembled WGS sequence"/>
</dbReference>
<accession>A0ABW3MTL4</accession>
<dbReference type="InterPro" id="IPR011009">
    <property type="entry name" value="Kinase-like_dom_sf"/>
</dbReference>
<reference evidence="2" key="1">
    <citation type="journal article" date="2019" name="Int. J. Syst. Evol. Microbiol.">
        <title>The Global Catalogue of Microorganisms (GCM) 10K type strain sequencing project: providing services to taxonomists for standard genome sequencing and annotation.</title>
        <authorList>
            <consortium name="The Broad Institute Genomics Platform"/>
            <consortium name="The Broad Institute Genome Sequencing Center for Infectious Disease"/>
            <person name="Wu L."/>
            <person name="Ma J."/>
        </authorList>
    </citation>
    <scope>NUCLEOTIDE SEQUENCE [LARGE SCALE GENOMIC DNA]</scope>
    <source>
        <strain evidence="2">CCUG 57508</strain>
    </source>
</reference>
<dbReference type="SUPFAM" id="SSF56112">
    <property type="entry name" value="Protein kinase-like (PK-like)"/>
    <property type="match status" value="1"/>
</dbReference>
<proteinExistence type="predicted"/>
<evidence type="ECO:0000313" key="2">
    <source>
        <dbReference type="Proteomes" id="UP001597046"/>
    </source>
</evidence>
<name>A0ABW3MTL4_9MICO</name>
<keyword evidence="2" id="KW-1185">Reference proteome</keyword>
<comment type="caution">
    <text evidence="1">The sequence shown here is derived from an EMBL/GenBank/DDBJ whole genome shotgun (WGS) entry which is preliminary data.</text>
</comment>
<dbReference type="EMBL" id="JBHTKH010000001">
    <property type="protein sequence ID" value="MFD1052790.1"/>
    <property type="molecule type" value="Genomic_DNA"/>
</dbReference>
<dbReference type="InterPro" id="IPR006748">
    <property type="entry name" value="NH2Glyco/OHUrea_AB-resist_kin"/>
</dbReference>
<gene>
    <name evidence="1" type="ORF">ACFQ2V_00610</name>
</gene>
<protein>
    <submittedName>
        <fullName evidence="1">Aminoglycoside phosphotransferase family protein</fullName>
    </submittedName>
</protein>
<sequence>MTYDPMYDLIPAYFAHEVSGYESTGYVSGEDWIDALPGLITALLSEWELEPVGRPSNGVCAVAIPVRLLGAGRDVVGVSGEGILKITWPHPEAATEHLALQTWNGHGAVRLVRADPARFAMLLERLHPRDLTRVDIDEACGVIGGLLAVLRRPPHPRVPSLTAYALRKADELREAPAVLPRRYLDQAAALAKELAERPAAEDRLLHTDMHYTNVLAAYRSPWLAIDPKPMAGDPAFEVAPALWNRADELGSGSQIRWSLRRRLEIVCERAGLDEGRARAWTIVREADNAVDAARSVASGGQAADARAHDRVSLAVTVIKAMND</sequence>
<organism evidence="1 2">
    <name type="scientific">Terrabacter terrigena</name>
    <dbReference type="NCBI Taxonomy" id="574718"/>
    <lineage>
        <taxon>Bacteria</taxon>
        <taxon>Bacillati</taxon>
        <taxon>Actinomycetota</taxon>
        <taxon>Actinomycetes</taxon>
        <taxon>Micrococcales</taxon>
        <taxon>Intrasporangiaceae</taxon>
        <taxon>Terrabacter</taxon>
    </lineage>
</organism>
<dbReference type="Gene3D" id="3.90.1200.10">
    <property type="match status" value="1"/>
</dbReference>